<dbReference type="RefSeq" id="WP_135588387.1">
    <property type="nucleotide sequence ID" value="NZ_RQEP01000018.1"/>
</dbReference>
<protein>
    <recommendedName>
        <fullName evidence="4">Molybdopterin synthase catalytic subunit</fullName>
        <ecNumber evidence="3">2.8.1.12</ecNumber>
    </recommendedName>
    <alternativeName>
        <fullName evidence="9">MPT synthase subunit 2</fullName>
    </alternativeName>
    <alternativeName>
        <fullName evidence="7">Molybdenum cofactor biosynthesis protein E</fullName>
    </alternativeName>
    <alternativeName>
        <fullName evidence="8">Molybdopterin-converting factor large subunit</fullName>
    </alternativeName>
    <alternativeName>
        <fullName evidence="10">Molybdopterin-converting factor subunit 2</fullName>
    </alternativeName>
</protein>
<dbReference type="Proteomes" id="UP000297453">
    <property type="component" value="Unassembled WGS sequence"/>
</dbReference>
<proteinExistence type="inferred from homology"/>
<dbReference type="AlphaFoldDB" id="A0A4R9FPM8"/>
<dbReference type="EC" id="2.8.1.12" evidence="3"/>
<comment type="pathway">
    <text evidence="1">Cofactor biosynthesis; molybdopterin biosynthesis.</text>
</comment>
<dbReference type="InterPro" id="IPR036563">
    <property type="entry name" value="MoaE_sf"/>
</dbReference>
<evidence type="ECO:0000256" key="9">
    <source>
        <dbReference type="ARBA" id="ARBA00030781"/>
    </source>
</evidence>
<sequence length="146" mass="16757">MSVLETFAHITFESILLPSKLPDIPEMGGYVFFSGIVRNVNEGKKVTHLEYEAYVPMANDTIRKILLDAKEKWDLLHADCIHRLGKLNISEIAVIVETGSMHRAEAYAANRYIIDRVKHEVPIWKREFYLDGSSEWSQGCSHETQH</sequence>
<comment type="similarity">
    <text evidence="2">Belongs to the MoaE family.</text>
</comment>
<evidence type="ECO:0000256" key="10">
    <source>
        <dbReference type="ARBA" id="ARBA00032474"/>
    </source>
</evidence>
<evidence type="ECO:0000256" key="7">
    <source>
        <dbReference type="ARBA" id="ARBA00029745"/>
    </source>
</evidence>
<evidence type="ECO:0000256" key="4">
    <source>
        <dbReference type="ARBA" id="ARBA00013858"/>
    </source>
</evidence>
<dbReference type="InterPro" id="IPR003448">
    <property type="entry name" value="Mopterin_biosynth_MoaE"/>
</dbReference>
<keyword evidence="13" id="KW-1185">Reference proteome</keyword>
<evidence type="ECO:0000256" key="5">
    <source>
        <dbReference type="ARBA" id="ARBA00023150"/>
    </source>
</evidence>
<dbReference type="PANTHER" id="PTHR23404">
    <property type="entry name" value="MOLYBDOPTERIN SYNTHASE RELATED"/>
    <property type="match status" value="1"/>
</dbReference>
<evidence type="ECO:0000256" key="8">
    <source>
        <dbReference type="ARBA" id="ARBA00030407"/>
    </source>
</evidence>
<dbReference type="Gene3D" id="3.90.1170.40">
    <property type="entry name" value="Molybdopterin biosynthesis MoaE subunit"/>
    <property type="match status" value="1"/>
</dbReference>
<accession>A0A4R9FPM8</accession>
<dbReference type="GO" id="GO:0006777">
    <property type="term" value="P:Mo-molybdopterin cofactor biosynthetic process"/>
    <property type="evidence" value="ECO:0007669"/>
    <property type="project" value="UniProtKB-KW"/>
</dbReference>
<comment type="caution">
    <text evidence="12">The sequence shown here is derived from an EMBL/GenBank/DDBJ whole genome shotgun (WGS) entry which is preliminary data.</text>
</comment>
<keyword evidence="5" id="KW-0501">Molybdenum cofactor biosynthesis</keyword>
<evidence type="ECO:0000256" key="6">
    <source>
        <dbReference type="ARBA" id="ARBA00026066"/>
    </source>
</evidence>
<gene>
    <name evidence="12" type="ORF">EHO59_12240</name>
</gene>
<reference evidence="12" key="1">
    <citation type="journal article" date="2019" name="PLoS Negl. Trop. Dis.">
        <title>Revisiting the worldwide diversity of Leptospira species in the environment.</title>
        <authorList>
            <person name="Vincent A.T."/>
            <person name="Schiettekatte O."/>
            <person name="Bourhy P."/>
            <person name="Veyrier F.J."/>
            <person name="Picardeau M."/>
        </authorList>
    </citation>
    <scope>NUCLEOTIDE SEQUENCE [LARGE SCALE GENOMIC DNA]</scope>
    <source>
        <strain evidence="12">SSS9</strain>
    </source>
</reference>
<evidence type="ECO:0000256" key="11">
    <source>
        <dbReference type="ARBA" id="ARBA00049878"/>
    </source>
</evidence>
<evidence type="ECO:0000256" key="2">
    <source>
        <dbReference type="ARBA" id="ARBA00005426"/>
    </source>
</evidence>
<evidence type="ECO:0000313" key="13">
    <source>
        <dbReference type="Proteomes" id="UP000297453"/>
    </source>
</evidence>
<dbReference type="OrthoDB" id="9803224at2"/>
<name>A0A4R9FPM8_9LEPT</name>
<dbReference type="SUPFAM" id="SSF54690">
    <property type="entry name" value="Molybdopterin synthase subunit MoaE"/>
    <property type="match status" value="1"/>
</dbReference>
<comment type="subunit">
    <text evidence="6">Heterotetramer of 2 MoaD subunits and 2 MoaE subunits. Also stable as homodimer. The enzyme changes between these two forms during catalysis.</text>
</comment>
<dbReference type="Pfam" id="PF02391">
    <property type="entry name" value="MoaE"/>
    <property type="match status" value="1"/>
</dbReference>
<evidence type="ECO:0000256" key="1">
    <source>
        <dbReference type="ARBA" id="ARBA00005046"/>
    </source>
</evidence>
<comment type="catalytic activity">
    <reaction evidence="11">
        <text>2 [molybdopterin-synthase sulfur-carrier protein]-C-terminal-Gly-aminoethanethioate + cyclic pyranopterin phosphate + H2O = molybdopterin + 2 [molybdopterin-synthase sulfur-carrier protein]-C-terminal Gly-Gly + 2 H(+)</text>
        <dbReference type="Rhea" id="RHEA:26333"/>
        <dbReference type="Rhea" id="RHEA-COMP:12202"/>
        <dbReference type="Rhea" id="RHEA-COMP:19907"/>
        <dbReference type="ChEBI" id="CHEBI:15377"/>
        <dbReference type="ChEBI" id="CHEBI:15378"/>
        <dbReference type="ChEBI" id="CHEBI:58698"/>
        <dbReference type="ChEBI" id="CHEBI:59648"/>
        <dbReference type="ChEBI" id="CHEBI:90778"/>
        <dbReference type="ChEBI" id="CHEBI:232372"/>
        <dbReference type="EC" id="2.8.1.12"/>
    </reaction>
</comment>
<evidence type="ECO:0000256" key="3">
    <source>
        <dbReference type="ARBA" id="ARBA00011950"/>
    </source>
</evidence>
<dbReference type="GO" id="GO:0030366">
    <property type="term" value="F:molybdopterin synthase activity"/>
    <property type="evidence" value="ECO:0007669"/>
    <property type="project" value="UniProtKB-EC"/>
</dbReference>
<dbReference type="CDD" id="cd00756">
    <property type="entry name" value="MoaE"/>
    <property type="match status" value="1"/>
</dbReference>
<evidence type="ECO:0000313" key="12">
    <source>
        <dbReference type="EMBL" id="TGK00706.1"/>
    </source>
</evidence>
<dbReference type="EMBL" id="RQEP01000018">
    <property type="protein sequence ID" value="TGK00706.1"/>
    <property type="molecule type" value="Genomic_DNA"/>
</dbReference>
<organism evidence="12 13">
    <name type="scientific">Leptospira semungkisensis</name>
    <dbReference type="NCBI Taxonomy" id="2484985"/>
    <lineage>
        <taxon>Bacteria</taxon>
        <taxon>Pseudomonadati</taxon>
        <taxon>Spirochaetota</taxon>
        <taxon>Spirochaetia</taxon>
        <taxon>Leptospirales</taxon>
        <taxon>Leptospiraceae</taxon>
        <taxon>Leptospira</taxon>
    </lineage>
</organism>